<dbReference type="InterPro" id="IPR051663">
    <property type="entry name" value="CLec_Tetranectin-domain"/>
</dbReference>
<dbReference type="Pfam" id="PF00059">
    <property type="entry name" value="Lectin_C"/>
    <property type="match status" value="1"/>
</dbReference>
<keyword evidence="15" id="KW-0379">Hydroxylation</keyword>
<evidence type="ECO:0000256" key="1">
    <source>
        <dbReference type="ARBA" id="ARBA00004613"/>
    </source>
</evidence>
<evidence type="ECO:0000256" key="15">
    <source>
        <dbReference type="ARBA" id="ARBA00023278"/>
    </source>
</evidence>
<dbReference type="GO" id="GO:0005537">
    <property type="term" value="F:D-mannose binding"/>
    <property type="evidence" value="ECO:0007669"/>
    <property type="project" value="UniProtKB-KW"/>
</dbReference>
<dbReference type="GO" id="GO:0005615">
    <property type="term" value="C:extracellular space"/>
    <property type="evidence" value="ECO:0007669"/>
    <property type="project" value="UniProtKB-ARBA"/>
</dbReference>
<keyword evidence="8" id="KW-0391">Immunity</keyword>
<dbReference type="SMART" id="SM00034">
    <property type="entry name" value="CLECT"/>
    <property type="match status" value="1"/>
</dbReference>
<dbReference type="GO" id="GO:0001867">
    <property type="term" value="P:complement activation, lectin pathway"/>
    <property type="evidence" value="ECO:0007669"/>
    <property type="project" value="UniProtKB-KW"/>
</dbReference>
<dbReference type="CDD" id="cd03591">
    <property type="entry name" value="CLECT_collectin_like"/>
    <property type="match status" value="1"/>
</dbReference>
<dbReference type="PROSITE" id="PS00615">
    <property type="entry name" value="C_TYPE_LECTIN_1"/>
    <property type="match status" value="1"/>
</dbReference>
<evidence type="ECO:0000313" key="17">
    <source>
        <dbReference type="Proteomes" id="UP000504628"/>
    </source>
</evidence>
<dbReference type="Gene3D" id="3.10.100.10">
    <property type="entry name" value="Mannose-Binding Protein A, subunit A"/>
    <property type="match status" value="1"/>
</dbReference>
<dbReference type="GO" id="GO:0008083">
    <property type="term" value="F:growth factor activity"/>
    <property type="evidence" value="ECO:0007669"/>
    <property type="project" value="TreeGrafter"/>
</dbReference>
<evidence type="ECO:0000256" key="5">
    <source>
        <dbReference type="ARBA" id="ARBA00022734"/>
    </source>
</evidence>
<dbReference type="GO" id="GO:0005581">
    <property type="term" value="C:collagen trimer"/>
    <property type="evidence" value="ECO:0007669"/>
    <property type="project" value="UniProtKB-KW"/>
</dbReference>
<keyword evidence="11" id="KW-0176">Collagen</keyword>
<dbReference type="GO" id="GO:0006958">
    <property type="term" value="P:complement activation, classical pathway"/>
    <property type="evidence" value="ECO:0007669"/>
    <property type="project" value="UniProtKB-KW"/>
</dbReference>
<evidence type="ECO:0000256" key="4">
    <source>
        <dbReference type="ARBA" id="ARBA00022729"/>
    </source>
</evidence>
<keyword evidence="9" id="KW-0180">Complement pathway</keyword>
<protein>
    <submittedName>
        <fullName evidence="18">Mannose-binding protein A-like</fullName>
    </submittedName>
</protein>
<reference evidence="18" key="1">
    <citation type="submission" date="2025-08" db="UniProtKB">
        <authorList>
            <consortium name="RefSeq"/>
        </authorList>
    </citation>
    <scope>IDENTIFICATION</scope>
    <source>
        <tissue evidence="18">Muscle</tissue>
    </source>
</reference>
<evidence type="ECO:0000256" key="7">
    <source>
        <dbReference type="ARBA" id="ARBA00022837"/>
    </source>
</evidence>
<dbReference type="KEGG" id="pdic:114497914"/>
<evidence type="ECO:0000256" key="8">
    <source>
        <dbReference type="ARBA" id="ARBA00022859"/>
    </source>
</evidence>
<evidence type="ECO:0000256" key="12">
    <source>
        <dbReference type="ARBA" id="ARBA00023153"/>
    </source>
</evidence>
<dbReference type="RefSeq" id="XP_035882644.1">
    <property type="nucleotide sequence ID" value="XM_036026751.1"/>
</dbReference>
<dbReference type="GeneID" id="114497914"/>
<keyword evidence="3" id="KW-0399">Innate immunity</keyword>
<evidence type="ECO:0000256" key="3">
    <source>
        <dbReference type="ARBA" id="ARBA00022588"/>
    </source>
</evidence>
<dbReference type="SUPFAM" id="SSF56436">
    <property type="entry name" value="C-type lectin-like"/>
    <property type="match status" value="1"/>
</dbReference>
<comment type="subcellular location">
    <subcellularLocation>
        <location evidence="1">Secreted</location>
    </subcellularLocation>
</comment>
<organism evidence="17 18">
    <name type="scientific">Phyllostomus discolor</name>
    <name type="common">pale spear-nosed bat</name>
    <dbReference type="NCBI Taxonomy" id="89673"/>
    <lineage>
        <taxon>Eukaryota</taxon>
        <taxon>Metazoa</taxon>
        <taxon>Chordata</taxon>
        <taxon>Craniata</taxon>
        <taxon>Vertebrata</taxon>
        <taxon>Euteleostomi</taxon>
        <taxon>Mammalia</taxon>
        <taxon>Eutheria</taxon>
        <taxon>Laurasiatheria</taxon>
        <taxon>Chiroptera</taxon>
        <taxon>Yangochiroptera</taxon>
        <taxon>Phyllostomidae</taxon>
        <taxon>Phyllostominae</taxon>
        <taxon>Phyllostomus</taxon>
    </lineage>
</organism>
<keyword evidence="17" id="KW-1185">Reference proteome</keyword>
<dbReference type="GO" id="GO:0001503">
    <property type="term" value="P:ossification"/>
    <property type="evidence" value="ECO:0007669"/>
    <property type="project" value="TreeGrafter"/>
</dbReference>
<proteinExistence type="predicted"/>
<evidence type="ECO:0000259" key="16">
    <source>
        <dbReference type="PROSITE" id="PS50041"/>
    </source>
</evidence>
<keyword evidence="2" id="KW-0964">Secreted</keyword>
<keyword evidence="6" id="KW-0677">Repeat</keyword>
<dbReference type="InterPro" id="IPR018378">
    <property type="entry name" value="C-type_lectin_CS"/>
</dbReference>
<dbReference type="Proteomes" id="UP000504628">
    <property type="component" value="Chromosome 5"/>
</dbReference>
<keyword evidence="13" id="KW-1015">Disulfide bond</keyword>
<feature type="domain" description="C-type lectin" evidence="16">
    <location>
        <begin position="23"/>
        <end position="134"/>
    </location>
</feature>
<dbReference type="InterPro" id="IPR033990">
    <property type="entry name" value="Collectin_CTLD"/>
</dbReference>
<evidence type="ECO:0000256" key="6">
    <source>
        <dbReference type="ARBA" id="ARBA00022737"/>
    </source>
</evidence>
<evidence type="ECO:0000256" key="9">
    <source>
        <dbReference type="ARBA" id="ARBA00022875"/>
    </source>
</evidence>
<keyword evidence="12" id="KW-1018">Complement activation lectin pathway</keyword>
<evidence type="ECO:0000256" key="13">
    <source>
        <dbReference type="ARBA" id="ARBA00023157"/>
    </source>
</evidence>
<dbReference type="PANTHER" id="PTHR22799">
    <property type="entry name" value="TETRANECTIN-RELATED"/>
    <property type="match status" value="1"/>
</dbReference>
<keyword evidence="14" id="KW-0325">Glycoprotein</keyword>
<dbReference type="InParanoid" id="A0A7E6DUH2"/>
<name>A0A7E6DUH2_9CHIR</name>
<accession>A0A7E6DUH2</accession>
<keyword evidence="4" id="KW-0732">Signal</keyword>
<dbReference type="InterPro" id="IPR016187">
    <property type="entry name" value="CTDL_fold"/>
</dbReference>
<keyword evidence="10" id="KW-0465">Mannose-binding</keyword>
<dbReference type="PROSITE" id="PS50041">
    <property type="entry name" value="C_TYPE_LECTIN_2"/>
    <property type="match status" value="1"/>
</dbReference>
<dbReference type="InterPro" id="IPR001304">
    <property type="entry name" value="C-type_lectin-like"/>
</dbReference>
<keyword evidence="5" id="KW-0430">Lectin</keyword>
<dbReference type="InterPro" id="IPR016186">
    <property type="entry name" value="C-type_lectin-like/link_sf"/>
</dbReference>
<dbReference type="AlphaFoldDB" id="A0A7E6DUH2"/>
<evidence type="ECO:0000256" key="2">
    <source>
        <dbReference type="ARBA" id="ARBA00022525"/>
    </source>
</evidence>
<evidence type="ECO:0000256" key="10">
    <source>
        <dbReference type="ARBA" id="ARBA00023035"/>
    </source>
</evidence>
<evidence type="ECO:0000256" key="14">
    <source>
        <dbReference type="ARBA" id="ARBA00023180"/>
    </source>
</evidence>
<dbReference type="PANTHER" id="PTHR22799:SF1">
    <property type="entry name" value="C-TYPE LECTIN DOMAIN FAMILY 11 MEMBER A"/>
    <property type="match status" value="1"/>
</dbReference>
<sequence length="137" mass="15341">MRHVKSRLYHMTKLQIFSLGKRSGKKLYVTNGEKMPFSKVKALCNELQATVATPKSAEENEAIQHVAEDTAFLGITDEVTEGQFVYMTGGGLTYSNWKKDEPNNYGSGEDCVALRTDRLWNDVFCSSSYLAVCEFPA</sequence>
<gene>
    <name evidence="18" type="primary">LOC114497914</name>
</gene>
<evidence type="ECO:0000256" key="11">
    <source>
        <dbReference type="ARBA" id="ARBA00023119"/>
    </source>
</evidence>
<evidence type="ECO:0000313" key="18">
    <source>
        <dbReference type="RefSeq" id="XP_035882644.1"/>
    </source>
</evidence>
<keyword evidence="7" id="KW-0106">Calcium</keyword>
<dbReference type="FunFam" id="3.10.100.10:FF:000088">
    <property type="entry name" value="Mannose-binding protein A"/>
    <property type="match status" value="1"/>
</dbReference>